<proteinExistence type="predicted"/>
<dbReference type="STRING" id="744872.Spica_1437"/>
<dbReference type="EMBL" id="CP002868">
    <property type="protein sequence ID" value="AEJ19582.1"/>
    <property type="molecule type" value="Genomic_DNA"/>
</dbReference>
<reference evidence="3" key="1">
    <citation type="journal article" date="2013" name="Stand. Genomic Sci.">
        <title>Genome sequence of the thermophilic fresh-water bacterium Spirochaeta caldaria type strain (H1(T)), reclassification of Spirochaeta caldaria, Spirochaeta stenostrepta, and Spirochaeta zuelzerae in the genus Treponema as Treponema caldaria comb. nov., Treponema stenostrepta comb. nov., and Treponema zuelzerae comb. nov., and emendation of the genus Treponema.</title>
        <authorList>
            <person name="Abt B."/>
            <person name="Goker M."/>
            <person name="Scheuner C."/>
            <person name="Han C."/>
            <person name="Lu M."/>
            <person name="Misra M."/>
            <person name="Lapidus A."/>
            <person name="Nolan M."/>
            <person name="Lucas S."/>
            <person name="Hammon N."/>
            <person name="Deshpande S."/>
            <person name="Cheng J.F."/>
            <person name="Tapia R."/>
            <person name="Goodwin L.A."/>
            <person name="Pitluck S."/>
            <person name="Liolios K."/>
            <person name="Pagani I."/>
            <person name="Ivanova N."/>
            <person name="Mavromatis K."/>
            <person name="Mikhailova N."/>
            <person name="Huntemann M."/>
            <person name="Pati A."/>
            <person name="Chen A."/>
            <person name="Palaniappan K."/>
            <person name="Land M."/>
            <person name="Hauser L."/>
            <person name="Jeffries C.D."/>
            <person name="Rohde M."/>
            <person name="Spring S."/>
            <person name="Gronow S."/>
            <person name="Detter J.C."/>
            <person name="Bristow J."/>
            <person name="Eisen J.A."/>
            <person name="Markowitz V."/>
            <person name="Hugenholtz P."/>
            <person name="Kyrpides N.C."/>
            <person name="Woyke T."/>
            <person name="Klenk H.P."/>
        </authorList>
    </citation>
    <scope>NUCLEOTIDE SEQUENCE</scope>
    <source>
        <strain evidence="3">ATCC 51460 / DSM 7334 / H1</strain>
    </source>
</reference>
<evidence type="ECO:0000256" key="1">
    <source>
        <dbReference type="SAM" id="SignalP"/>
    </source>
</evidence>
<dbReference type="KEGG" id="scd:Spica_1437"/>
<feature type="chain" id="PRO_5003376549" evidence="1">
    <location>
        <begin position="23"/>
        <end position="129"/>
    </location>
</feature>
<keyword evidence="1" id="KW-0732">Signal</keyword>
<evidence type="ECO:0000313" key="2">
    <source>
        <dbReference type="EMBL" id="AEJ19582.1"/>
    </source>
</evidence>
<dbReference type="eggNOG" id="ENOG5031DEH">
    <property type="taxonomic scope" value="Bacteria"/>
</dbReference>
<gene>
    <name evidence="2" type="ordered locus">Spica_1437</name>
</gene>
<feature type="signal peptide" evidence="1">
    <location>
        <begin position="1"/>
        <end position="22"/>
    </location>
</feature>
<keyword evidence="3" id="KW-1185">Reference proteome</keyword>
<dbReference type="PROSITE" id="PS51257">
    <property type="entry name" value="PROKAR_LIPOPROTEIN"/>
    <property type="match status" value="1"/>
</dbReference>
<dbReference type="AlphaFoldDB" id="F8EXK1"/>
<accession>F8EXK1</accession>
<dbReference type="Proteomes" id="UP000000503">
    <property type="component" value="Chromosome"/>
</dbReference>
<evidence type="ECO:0000313" key="3">
    <source>
        <dbReference type="Proteomes" id="UP000000503"/>
    </source>
</evidence>
<protein>
    <submittedName>
        <fullName evidence="2">Lipoprotein</fullName>
    </submittedName>
</protein>
<dbReference type="OrthoDB" id="360986at2"/>
<keyword evidence="2" id="KW-0449">Lipoprotein</keyword>
<dbReference type="RefSeq" id="WP_013968892.1">
    <property type="nucleotide sequence ID" value="NC_015732.1"/>
</dbReference>
<name>F8EXK1_GRAC1</name>
<dbReference type="HOGENOM" id="CLU_2132420_0_0_12"/>
<organism evidence="2 3">
    <name type="scientific">Gracilinema caldarium (strain ATCC 51460 / DSM 7334 / H1)</name>
    <name type="common">Treponema caldarium</name>
    <dbReference type="NCBI Taxonomy" id="744872"/>
    <lineage>
        <taxon>Bacteria</taxon>
        <taxon>Pseudomonadati</taxon>
        <taxon>Spirochaetota</taxon>
        <taxon>Spirochaetia</taxon>
        <taxon>Spirochaetales</taxon>
        <taxon>Breznakiellaceae</taxon>
        <taxon>Gracilinema</taxon>
    </lineage>
</organism>
<sequence length="129" mass="14531">MKRIVWVFIVLSVSLSSLSCFLANPEQQLHPPVTFLLSRSVIGYVVITNSYTQLLDHYGRKGVSLGVLRKGTILPVLERRILQDGESTTERWILVSGEEKGWIRESSGKMYQTQAQAQTALKNLLQGQQ</sequence>